<evidence type="ECO:0000256" key="6">
    <source>
        <dbReference type="ARBA" id="ARBA00023136"/>
    </source>
</evidence>
<gene>
    <name evidence="9" type="ORF">MHA02_37170</name>
</gene>
<evidence type="ECO:0000313" key="10">
    <source>
        <dbReference type="Proteomes" id="UP000321258"/>
    </source>
</evidence>
<evidence type="ECO:0000259" key="8">
    <source>
        <dbReference type="Pfam" id="PF01694"/>
    </source>
</evidence>
<dbReference type="SUPFAM" id="SSF144091">
    <property type="entry name" value="Rhomboid-like"/>
    <property type="match status" value="1"/>
</dbReference>
<dbReference type="PANTHER" id="PTHR43066:SF26">
    <property type="entry name" value="RHOMBOID PROTEASE GLPG"/>
    <property type="match status" value="1"/>
</dbReference>
<dbReference type="InterPro" id="IPR035952">
    <property type="entry name" value="Rhomboid-like_sf"/>
</dbReference>
<feature type="transmembrane region" description="Helical" evidence="7">
    <location>
        <begin position="164"/>
        <end position="186"/>
    </location>
</feature>
<feature type="transmembrane region" description="Helical" evidence="7">
    <location>
        <begin position="15"/>
        <end position="35"/>
    </location>
</feature>
<evidence type="ECO:0000256" key="1">
    <source>
        <dbReference type="ARBA" id="ARBA00004141"/>
    </source>
</evidence>
<keyword evidence="4 7" id="KW-0812">Transmembrane</keyword>
<keyword evidence="6 7" id="KW-0472">Membrane</keyword>
<keyword evidence="2" id="KW-1003">Cell membrane</keyword>
<comment type="subcellular location">
    <subcellularLocation>
        <location evidence="1">Membrane</location>
        <topology evidence="1">Multi-pass membrane protein</topology>
    </subcellularLocation>
</comment>
<feature type="domain" description="Peptidase S54 rhomboid" evidence="8">
    <location>
        <begin position="101"/>
        <end position="264"/>
    </location>
</feature>
<dbReference type="GO" id="GO:0006508">
    <property type="term" value="P:proteolysis"/>
    <property type="evidence" value="ECO:0007669"/>
    <property type="project" value="UniProtKB-KW"/>
</dbReference>
<accession>A0A512IUE8</accession>
<keyword evidence="9" id="KW-0378">Hydrolase</keyword>
<reference evidence="9 10" key="1">
    <citation type="submission" date="2019-07" db="EMBL/GenBank/DDBJ databases">
        <title>Whole genome shotgun sequence of Methylobacterium haplocladii NBRC 107714.</title>
        <authorList>
            <person name="Hosoyama A."/>
            <person name="Uohara A."/>
            <person name="Ohji S."/>
            <person name="Ichikawa N."/>
        </authorList>
    </citation>
    <scope>NUCLEOTIDE SEQUENCE [LARGE SCALE GENOMIC DNA]</scope>
    <source>
        <strain evidence="9 10">NBRC 107714</strain>
    </source>
</reference>
<keyword evidence="5 7" id="KW-1133">Transmembrane helix</keyword>
<feature type="transmembrane region" description="Helical" evidence="7">
    <location>
        <begin position="218"/>
        <end position="240"/>
    </location>
</feature>
<dbReference type="Gene3D" id="1.20.1540.10">
    <property type="entry name" value="Rhomboid-like"/>
    <property type="match status" value="1"/>
</dbReference>
<evidence type="ECO:0000256" key="2">
    <source>
        <dbReference type="ARBA" id="ARBA00022475"/>
    </source>
</evidence>
<evidence type="ECO:0000256" key="3">
    <source>
        <dbReference type="ARBA" id="ARBA00022519"/>
    </source>
</evidence>
<feature type="transmembrane region" description="Helical" evidence="7">
    <location>
        <begin position="138"/>
        <end position="158"/>
    </location>
</feature>
<feature type="transmembrane region" description="Helical" evidence="7">
    <location>
        <begin position="246"/>
        <end position="265"/>
    </location>
</feature>
<dbReference type="InterPro" id="IPR022764">
    <property type="entry name" value="Peptidase_S54_rhomboid_dom"/>
</dbReference>
<organism evidence="9 10">
    <name type="scientific">Methylobacterium haplocladii</name>
    <dbReference type="NCBI Taxonomy" id="1176176"/>
    <lineage>
        <taxon>Bacteria</taxon>
        <taxon>Pseudomonadati</taxon>
        <taxon>Pseudomonadota</taxon>
        <taxon>Alphaproteobacteria</taxon>
        <taxon>Hyphomicrobiales</taxon>
        <taxon>Methylobacteriaceae</taxon>
        <taxon>Methylobacterium</taxon>
    </lineage>
</organism>
<dbReference type="OrthoDB" id="9797190at2"/>
<feature type="transmembrane region" description="Helical" evidence="7">
    <location>
        <begin position="105"/>
        <end position="126"/>
    </location>
</feature>
<evidence type="ECO:0000256" key="4">
    <source>
        <dbReference type="ARBA" id="ARBA00022692"/>
    </source>
</evidence>
<dbReference type="GO" id="GO:0016020">
    <property type="term" value="C:membrane"/>
    <property type="evidence" value="ECO:0007669"/>
    <property type="project" value="UniProtKB-SubCell"/>
</dbReference>
<evidence type="ECO:0000256" key="5">
    <source>
        <dbReference type="ARBA" id="ARBA00022989"/>
    </source>
</evidence>
<sequence length="270" mass="28842">MDASPDLPPQSRVPVFNMPGIVTASIAVLVGIHAIRQVLPDLWDIQALIDLAFIPARWTVAFDPAKAQAVVQAAGAGLSDPAMVAVREEFARALVSESSAMPWTFASYGLLHGSWMHVIFNVVWLAAFGSPVVRRYGAWRYGVLALVGVVAGAVFHLLVDPLSAMPLVGASAGISALMAAAARFVFRPPPAYRPAMAWQVAPPPPLETIPELLRNRNAVLFLCIWLGTNLLFGLLSLPLGAGDGPIAWDAHLGGFLAGFFLLPLLEPRRT</sequence>
<dbReference type="GO" id="GO:0004252">
    <property type="term" value="F:serine-type endopeptidase activity"/>
    <property type="evidence" value="ECO:0007669"/>
    <property type="project" value="InterPro"/>
</dbReference>
<dbReference type="EMBL" id="BJZT01000041">
    <property type="protein sequence ID" value="GEP01330.1"/>
    <property type="molecule type" value="Genomic_DNA"/>
</dbReference>
<name>A0A512IUE8_9HYPH</name>
<comment type="caution">
    <text evidence="9">The sequence shown here is derived from an EMBL/GenBank/DDBJ whole genome shotgun (WGS) entry which is preliminary data.</text>
</comment>
<dbReference type="AlphaFoldDB" id="A0A512IUE8"/>
<dbReference type="RefSeq" id="WP_147081530.1">
    <property type="nucleotide sequence ID" value="NZ_BJZT01000041.1"/>
</dbReference>
<proteinExistence type="predicted"/>
<protein>
    <submittedName>
        <fullName evidence="9">Rhomboid family intramembrane serine protease</fullName>
    </submittedName>
</protein>
<keyword evidence="10" id="KW-1185">Reference proteome</keyword>
<dbReference type="Proteomes" id="UP000321258">
    <property type="component" value="Unassembled WGS sequence"/>
</dbReference>
<evidence type="ECO:0000313" key="9">
    <source>
        <dbReference type="EMBL" id="GEP01330.1"/>
    </source>
</evidence>
<keyword evidence="9" id="KW-0645">Protease</keyword>
<dbReference type="Pfam" id="PF01694">
    <property type="entry name" value="Rhomboid"/>
    <property type="match status" value="1"/>
</dbReference>
<evidence type="ECO:0000256" key="7">
    <source>
        <dbReference type="SAM" id="Phobius"/>
    </source>
</evidence>
<keyword evidence="3" id="KW-0997">Cell inner membrane</keyword>
<dbReference type="PANTHER" id="PTHR43066">
    <property type="entry name" value="RHOMBOID-RELATED PROTEIN"/>
    <property type="match status" value="1"/>
</dbReference>